<reference evidence="1 2" key="1">
    <citation type="journal article" date="2021" name="Int. J. Syst. Evol. Microbiol.">
        <title>Characterization of a novel transitional group Rickettsia species (Rickettsia tillamookensis sp. nov.) from the western black-legged tick, Ixodes pacificus.</title>
        <authorList>
            <person name="Gauthier D.T."/>
            <person name="Karpathy S.E."/>
            <person name="Grizzard S.L."/>
            <person name="Batra D."/>
            <person name="Rowe L.A."/>
            <person name="Paddock C.D."/>
        </authorList>
    </citation>
    <scope>NUCLEOTIDE SEQUENCE [LARGE SCALE GENOMIC DNA]</scope>
    <source>
        <strain evidence="1 2">Tillamook 23</strain>
    </source>
</reference>
<evidence type="ECO:0000313" key="2">
    <source>
        <dbReference type="Proteomes" id="UP000595296"/>
    </source>
</evidence>
<dbReference type="RefSeq" id="WP_202068262.1">
    <property type="nucleotide sequence ID" value="NZ_CP060138.2"/>
</dbReference>
<proteinExistence type="predicted"/>
<keyword evidence="2" id="KW-1185">Reference proteome</keyword>
<organism evidence="1 2">
    <name type="scientific">Rickettsia tillamookensis</name>
    <dbReference type="NCBI Taxonomy" id="2761623"/>
    <lineage>
        <taxon>Bacteria</taxon>
        <taxon>Pseudomonadati</taxon>
        <taxon>Pseudomonadota</taxon>
        <taxon>Alphaproteobacteria</taxon>
        <taxon>Rickettsiales</taxon>
        <taxon>Rickettsiaceae</taxon>
        <taxon>Rickettsieae</taxon>
        <taxon>Rickettsia</taxon>
        <taxon>spotted fever group</taxon>
    </lineage>
</organism>
<dbReference type="EMBL" id="CP060138">
    <property type="protein sequence ID" value="QQV75151.1"/>
    <property type="molecule type" value="Genomic_DNA"/>
</dbReference>
<gene>
    <name evidence="1" type="ORF">H6P87_00697</name>
</gene>
<protein>
    <recommendedName>
        <fullName evidence="3">CopG family transcriptional regulator</fullName>
    </recommendedName>
</protein>
<dbReference type="Proteomes" id="UP000595296">
    <property type="component" value="Chromosome"/>
</dbReference>
<name>A0A9E6MHX2_9RICK</name>
<accession>A0A9E6MHX2</accession>
<evidence type="ECO:0000313" key="1">
    <source>
        <dbReference type="EMBL" id="QQV75151.1"/>
    </source>
</evidence>
<sequence length="83" mass="9856">MKNSTLTSIRLETNLSEKITLIAAELHCRPNDLINEAVRLFVEGQERIKQLKAEDVKRQSLLSREQKKLEEEWEKNQDYTDWI</sequence>
<evidence type="ECO:0008006" key="3">
    <source>
        <dbReference type="Google" id="ProtNLM"/>
    </source>
</evidence>